<accession>A0A915KR79</accession>
<protein>
    <recommendedName>
        <fullName evidence="1">Band 3 cytoplasmic domain-containing protein</fullName>
    </recommendedName>
</protein>
<proteinExistence type="predicted"/>
<dbReference type="Pfam" id="PF07565">
    <property type="entry name" value="Band_3_cyto"/>
    <property type="match status" value="1"/>
</dbReference>
<reference evidence="3" key="1">
    <citation type="submission" date="2022-11" db="UniProtKB">
        <authorList>
            <consortium name="WormBaseParasite"/>
        </authorList>
    </citation>
    <scope>IDENTIFICATION</scope>
</reference>
<dbReference type="Gene3D" id="3.40.930.10">
    <property type="entry name" value="Mannitol-specific EII, Chain A"/>
    <property type="match status" value="1"/>
</dbReference>
<dbReference type="Proteomes" id="UP000887565">
    <property type="component" value="Unplaced"/>
</dbReference>
<dbReference type="AlphaFoldDB" id="A0A915KR79"/>
<evidence type="ECO:0000313" key="2">
    <source>
        <dbReference type="Proteomes" id="UP000887565"/>
    </source>
</evidence>
<sequence>MLTELFDLHRRSCNYDDEQQIGEIGEQILEWKVSARWFKYEEDVEGVDHFWGRPHVSFLLLKSFYHFKQLFGKGLVILDPLVTNFDELNRFLRKTFETELSLDKKTAAFLVNLLSEKKVRYSGSNLLNRVSSKLSFVRNPRYSEPEREEF</sequence>
<dbReference type="SUPFAM" id="SSF55804">
    <property type="entry name" value="Phoshotransferase/anion transport protein"/>
    <property type="match status" value="1"/>
</dbReference>
<dbReference type="WBParaSite" id="nRc.2.0.1.t40974-RA">
    <property type="protein sequence ID" value="nRc.2.0.1.t40974-RA"/>
    <property type="gene ID" value="nRc.2.0.1.g40974"/>
</dbReference>
<evidence type="ECO:0000313" key="3">
    <source>
        <dbReference type="WBParaSite" id="nRc.2.0.1.t40974-RA"/>
    </source>
</evidence>
<dbReference type="GO" id="GO:0008509">
    <property type="term" value="F:monoatomic anion transmembrane transporter activity"/>
    <property type="evidence" value="ECO:0007669"/>
    <property type="project" value="InterPro"/>
</dbReference>
<feature type="domain" description="Band 3 cytoplasmic" evidence="1">
    <location>
        <begin position="27"/>
        <end position="120"/>
    </location>
</feature>
<name>A0A915KR79_ROMCU</name>
<keyword evidence="2" id="KW-1185">Reference proteome</keyword>
<evidence type="ECO:0000259" key="1">
    <source>
        <dbReference type="Pfam" id="PF07565"/>
    </source>
</evidence>
<organism evidence="2 3">
    <name type="scientific">Romanomermis culicivorax</name>
    <name type="common">Nematode worm</name>
    <dbReference type="NCBI Taxonomy" id="13658"/>
    <lineage>
        <taxon>Eukaryota</taxon>
        <taxon>Metazoa</taxon>
        <taxon>Ecdysozoa</taxon>
        <taxon>Nematoda</taxon>
        <taxon>Enoplea</taxon>
        <taxon>Dorylaimia</taxon>
        <taxon>Mermithida</taxon>
        <taxon>Mermithoidea</taxon>
        <taxon>Mermithidae</taxon>
        <taxon>Romanomermis</taxon>
    </lineage>
</organism>
<dbReference type="InterPro" id="IPR013769">
    <property type="entry name" value="Band3_cytoplasmic_dom"/>
</dbReference>
<dbReference type="GO" id="GO:0016020">
    <property type="term" value="C:membrane"/>
    <property type="evidence" value="ECO:0007669"/>
    <property type="project" value="InterPro"/>
</dbReference>
<dbReference type="InterPro" id="IPR016152">
    <property type="entry name" value="PTrfase/Anion_transptr"/>
</dbReference>